<evidence type="ECO:0000256" key="2">
    <source>
        <dbReference type="ARBA" id="ARBA00008017"/>
    </source>
</evidence>
<evidence type="ECO:0000256" key="6">
    <source>
        <dbReference type="ARBA" id="ARBA00023136"/>
    </source>
</evidence>
<dbReference type="PANTHER" id="PTHR30221:SF1">
    <property type="entry name" value="SMALL-CONDUCTANCE MECHANOSENSITIVE CHANNEL"/>
    <property type="match status" value="1"/>
</dbReference>
<evidence type="ECO:0000256" key="7">
    <source>
        <dbReference type="SAM" id="Phobius"/>
    </source>
</evidence>
<proteinExistence type="inferred from homology"/>
<dbReference type="InterPro" id="IPR006685">
    <property type="entry name" value="MscS_channel_2nd"/>
</dbReference>
<dbReference type="Pfam" id="PF00924">
    <property type="entry name" value="MS_channel_2nd"/>
    <property type="match status" value="1"/>
</dbReference>
<dbReference type="InterPro" id="IPR049278">
    <property type="entry name" value="MS_channel_C"/>
</dbReference>
<evidence type="ECO:0000259" key="9">
    <source>
        <dbReference type="Pfam" id="PF21082"/>
    </source>
</evidence>
<feature type="domain" description="Mechanosensitive ion channel transmembrane helices 2/3" evidence="10">
    <location>
        <begin position="64"/>
        <end position="102"/>
    </location>
</feature>
<dbReference type="Gene3D" id="2.30.30.60">
    <property type="match status" value="1"/>
</dbReference>
<dbReference type="SUPFAM" id="SSF50182">
    <property type="entry name" value="Sm-like ribonucleoproteins"/>
    <property type="match status" value="1"/>
</dbReference>
<dbReference type="InterPro" id="IPR011066">
    <property type="entry name" value="MscS_channel_C_sf"/>
</dbReference>
<dbReference type="InterPro" id="IPR023408">
    <property type="entry name" value="MscS_beta-dom_sf"/>
</dbReference>
<dbReference type="Pfam" id="PF21082">
    <property type="entry name" value="MS_channel_3rd"/>
    <property type="match status" value="1"/>
</dbReference>
<dbReference type="InterPro" id="IPR049142">
    <property type="entry name" value="MS_channel_1st"/>
</dbReference>
<name>A0A1I7AK59_9FLAO</name>
<dbReference type="Proteomes" id="UP000236454">
    <property type="component" value="Unassembled WGS sequence"/>
</dbReference>
<dbReference type="Gene3D" id="3.30.70.100">
    <property type="match status" value="1"/>
</dbReference>
<dbReference type="InterPro" id="IPR010920">
    <property type="entry name" value="LSM_dom_sf"/>
</dbReference>
<dbReference type="GO" id="GO:0008381">
    <property type="term" value="F:mechanosensitive monoatomic ion channel activity"/>
    <property type="evidence" value="ECO:0007669"/>
    <property type="project" value="InterPro"/>
</dbReference>
<evidence type="ECO:0000313" key="11">
    <source>
        <dbReference type="EMBL" id="SFT75369.1"/>
    </source>
</evidence>
<dbReference type="InterPro" id="IPR045275">
    <property type="entry name" value="MscS_archaea/bacteria_type"/>
</dbReference>
<dbReference type="RefSeq" id="WP_090249332.1">
    <property type="nucleotide sequence ID" value="NZ_FPAS01000003.1"/>
</dbReference>
<evidence type="ECO:0000259" key="10">
    <source>
        <dbReference type="Pfam" id="PF21088"/>
    </source>
</evidence>
<feature type="domain" description="Mechanosensitive ion channel MscS" evidence="8">
    <location>
        <begin position="105"/>
        <end position="171"/>
    </location>
</feature>
<dbReference type="Pfam" id="PF21088">
    <property type="entry name" value="MS_channel_1st"/>
    <property type="match status" value="1"/>
</dbReference>
<gene>
    <name evidence="11" type="ORF">SAMN05216474_2172</name>
</gene>
<keyword evidence="6 7" id="KW-0472">Membrane</keyword>
<dbReference type="InterPro" id="IPR008910">
    <property type="entry name" value="MSC_TM_helix"/>
</dbReference>
<accession>A0A1I7AK59</accession>
<sequence>MSEIGNVFDKYSPLIISWGVQIITAIIILVAGLWLTKFITKKSNSLMEKRNVDAGLRTFLRSMINIVLKLLVFITAITQLGFEMTSFVAILGAAGLAVGMAFSGTLSNFAGGVMILVFKPYKVGDFIEAQGVSGTVQEIQIFNTILTKLDNRTIFLPNGPTASGTITNITRNENRRVDFSFGIAYGESYQLAVETIKSVVATCDKVIDEPAPFYGLGELADSSVNITVRLWCKTPDYWDVYFYMNEKIYEAFEKTEGLSIPFPQMDVHVDKLN</sequence>
<keyword evidence="3" id="KW-1003">Cell membrane</keyword>
<evidence type="ECO:0000259" key="8">
    <source>
        <dbReference type="Pfam" id="PF00924"/>
    </source>
</evidence>
<reference evidence="11 12" key="1">
    <citation type="submission" date="2016-10" db="EMBL/GenBank/DDBJ databases">
        <authorList>
            <person name="de Groot N.N."/>
        </authorList>
    </citation>
    <scope>NUCLEOTIDE SEQUENCE [LARGE SCALE GENOMIC DNA]</scope>
    <source>
        <strain evidence="11 12">CGMCC 1.7005</strain>
    </source>
</reference>
<dbReference type="Gene3D" id="1.10.287.1260">
    <property type="match status" value="1"/>
</dbReference>
<feature type="domain" description="Mechanosensitive ion channel MscS C-terminal" evidence="9">
    <location>
        <begin position="177"/>
        <end position="254"/>
    </location>
</feature>
<dbReference type="SUPFAM" id="SSF82689">
    <property type="entry name" value="Mechanosensitive channel protein MscS (YggB), C-terminal domain"/>
    <property type="match status" value="1"/>
</dbReference>
<evidence type="ECO:0000256" key="1">
    <source>
        <dbReference type="ARBA" id="ARBA00004651"/>
    </source>
</evidence>
<evidence type="ECO:0000256" key="5">
    <source>
        <dbReference type="ARBA" id="ARBA00022989"/>
    </source>
</evidence>
<dbReference type="SUPFAM" id="SSF82861">
    <property type="entry name" value="Mechanosensitive channel protein MscS (YggB), transmembrane region"/>
    <property type="match status" value="1"/>
</dbReference>
<dbReference type="Pfam" id="PF05552">
    <property type="entry name" value="MS_channel_1st_1"/>
    <property type="match status" value="1"/>
</dbReference>
<dbReference type="PANTHER" id="PTHR30221">
    <property type="entry name" value="SMALL-CONDUCTANCE MECHANOSENSITIVE CHANNEL"/>
    <property type="match status" value="1"/>
</dbReference>
<keyword evidence="12" id="KW-1185">Reference proteome</keyword>
<dbReference type="OrthoDB" id="9809206at2"/>
<comment type="similarity">
    <text evidence="2">Belongs to the MscS (TC 1.A.23) family.</text>
</comment>
<dbReference type="InterPro" id="IPR011014">
    <property type="entry name" value="MscS_channel_TM-2"/>
</dbReference>
<dbReference type="GO" id="GO:0005886">
    <property type="term" value="C:plasma membrane"/>
    <property type="evidence" value="ECO:0007669"/>
    <property type="project" value="UniProtKB-SubCell"/>
</dbReference>
<organism evidence="11 12">
    <name type="scientific">Lishizhenia tianjinensis</name>
    <dbReference type="NCBI Taxonomy" id="477690"/>
    <lineage>
        <taxon>Bacteria</taxon>
        <taxon>Pseudomonadati</taxon>
        <taxon>Bacteroidota</taxon>
        <taxon>Flavobacteriia</taxon>
        <taxon>Flavobacteriales</taxon>
        <taxon>Crocinitomicaceae</taxon>
        <taxon>Lishizhenia</taxon>
    </lineage>
</organism>
<evidence type="ECO:0000256" key="3">
    <source>
        <dbReference type="ARBA" id="ARBA00022475"/>
    </source>
</evidence>
<feature type="transmembrane region" description="Helical" evidence="7">
    <location>
        <begin position="59"/>
        <end position="82"/>
    </location>
</feature>
<feature type="transmembrane region" description="Helical" evidence="7">
    <location>
        <begin position="15"/>
        <end position="39"/>
    </location>
</feature>
<dbReference type="EMBL" id="FPAS01000003">
    <property type="protein sequence ID" value="SFT75369.1"/>
    <property type="molecule type" value="Genomic_DNA"/>
</dbReference>
<protein>
    <submittedName>
        <fullName evidence="11">Small conductance mechanosensitive channel</fullName>
    </submittedName>
</protein>
<feature type="transmembrane region" description="Helical" evidence="7">
    <location>
        <begin position="88"/>
        <end position="118"/>
    </location>
</feature>
<evidence type="ECO:0000256" key="4">
    <source>
        <dbReference type="ARBA" id="ARBA00022692"/>
    </source>
</evidence>
<keyword evidence="5 7" id="KW-1133">Transmembrane helix</keyword>
<comment type="subcellular location">
    <subcellularLocation>
        <location evidence="1">Cell membrane</location>
        <topology evidence="1">Multi-pass membrane protein</topology>
    </subcellularLocation>
</comment>
<dbReference type="AlphaFoldDB" id="A0A1I7AK59"/>
<evidence type="ECO:0000313" key="12">
    <source>
        <dbReference type="Proteomes" id="UP000236454"/>
    </source>
</evidence>
<keyword evidence="4 7" id="KW-0812">Transmembrane</keyword>